<evidence type="ECO:0000256" key="1">
    <source>
        <dbReference type="SAM" id="MobiDB-lite"/>
    </source>
</evidence>
<dbReference type="Proteomes" id="UP000317238">
    <property type="component" value="Unassembled WGS sequence"/>
</dbReference>
<dbReference type="AlphaFoldDB" id="A0A5C5YCR8"/>
<feature type="region of interest" description="Disordered" evidence="1">
    <location>
        <begin position="137"/>
        <end position="174"/>
    </location>
</feature>
<keyword evidence="4" id="KW-1185">Reference proteome</keyword>
<gene>
    <name evidence="3" type="ORF">Pan14r_44620</name>
</gene>
<dbReference type="Gene3D" id="3.30.700.10">
    <property type="entry name" value="Glycoprotein, Type 4 Pilin"/>
    <property type="match status" value="1"/>
</dbReference>
<dbReference type="EMBL" id="SJPL01000001">
    <property type="protein sequence ID" value="TWT72145.1"/>
    <property type="molecule type" value="Genomic_DNA"/>
</dbReference>
<protein>
    <recommendedName>
        <fullName evidence="5">Type II secretion system protein G</fullName>
    </recommendedName>
</protein>
<organism evidence="3 4">
    <name type="scientific">Crateriforma conspicua</name>
    <dbReference type="NCBI Taxonomy" id="2527996"/>
    <lineage>
        <taxon>Bacteria</taxon>
        <taxon>Pseudomonadati</taxon>
        <taxon>Planctomycetota</taxon>
        <taxon>Planctomycetia</taxon>
        <taxon>Planctomycetales</taxon>
        <taxon>Planctomycetaceae</taxon>
        <taxon>Crateriforma</taxon>
    </lineage>
</organism>
<proteinExistence type="predicted"/>
<dbReference type="InterPro" id="IPR045584">
    <property type="entry name" value="Pilin-like"/>
</dbReference>
<keyword evidence="2" id="KW-0472">Membrane</keyword>
<evidence type="ECO:0008006" key="5">
    <source>
        <dbReference type="Google" id="ProtNLM"/>
    </source>
</evidence>
<sequence length="174" mass="19038">MSLIHTPMNQCPQRPAGRPRHGISVVEVSLVLVIGAVAVYWVPRVMANMEREKATDAFDFLNSVREAQVDFHAQAGHYAGNLSQLDLDRTAPIHFSIGPVDSTTDAWSLTLTRAGTATDNKYTVIFTEQGFDSRRSSVTGDLIPQELRPRDDISPDLLAGGWAGRPDLHGDSGR</sequence>
<evidence type="ECO:0000313" key="3">
    <source>
        <dbReference type="EMBL" id="TWT72145.1"/>
    </source>
</evidence>
<evidence type="ECO:0000256" key="2">
    <source>
        <dbReference type="SAM" id="Phobius"/>
    </source>
</evidence>
<keyword evidence="2" id="KW-0812">Transmembrane</keyword>
<reference evidence="3 4" key="1">
    <citation type="submission" date="2019-02" db="EMBL/GenBank/DDBJ databases">
        <title>Deep-cultivation of Planctomycetes and their phenomic and genomic characterization uncovers novel biology.</title>
        <authorList>
            <person name="Wiegand S."/>
            <person name="Jogler M."/>
            <person name="Boedeker C."/>
            <person name="Pinto D."/>
            <person name="Vollmers J."/>
            <person name="Rivas-Marin E."/>
            <person name="Kohn T."/>
            <person name="Peeters S.H."/>
            <person name="Heuer A."/>
            <person name="Rast P."/>
            <person name="Oberbeckmann S."/>
            <person name="Bunk B."/>
            <person name="Jeske O."/>
            <person name="Meyerdierks A."/>
            <person name="Storesund J.E."/>
            <person name="Kallscheuer N."/>
            <person name="Luecker S."/>
            <person name="Lage O.M."/>
            <person name="Pohl T."/>
            <person name="Merkel B.J."/>
            <person name="Hornburger P."/>
            <person name="Mueller R.-W."/>
            <person name="Bruemmer F."/>
            <person name="Labrenz M."/>
            <person name="Spormann A.M."/>
            <person name="Op Den Camp H."/>
            <person name="Overmann J."/>
            <person name="Amann R."/>
            <person name="Jetten M.S.M."/>
            <person name="Mascher T."/>
            <person name="Medema M.H."/>
            <person name="Devos D.P."/>
            <person name="Kaster A.-K."/>
            <person name="Ovreas L."/>
            <person name="Rohde M."/>
            <person name="Galperin M.Y."/>
            <person name="Jogler C."/>
        </authorList>
    </citation>
    <scope>NUCLEOTIDE SEQUENCE [LARGE SCALE GENOMIC DNA]</scope>
    <source>
        <strain evidence="3 4">Pan14r</strain>
    </source>
</reference>
<dbReference type="SUPFAM" id="SSF54523">
    <property type="entry name" value="Pili subunits"/>
    <property type="match status" value="1"/>
</dbReference>
<comment type="caution">
    <text evidence="3">The sequence shown here is derived from an EMBL/GenBank/DDBJ whole genome shotgun (WGS) entry which is preliminary data.</text>
</comment>
<feature type="transmembrane region" description="Helical" evidence="2">
    <location>
        <begin position="22"/>
        <end position="43"/>
    </location>
</feature>
<evidence type="ECO:0000313" key="4">
    <source>
        <dbReference type="Proteomes" id="UP000317238"/>
    </source>
</evidence>
<name>A0A5C5YCR8_9PLAN</name>
<keyword evidence="2" id="KW-1133">Transmembrane helix</keyword>
<accession>A0A5C5YCR8</accession>